<dbReference type="RefSeq" id="YP_002518831.1">
    <property type="nucleotide sequence ID" value="NC_011916.1"/>
</dbReference>
<protein>
    <submittedName>
        <fullName evidence="1">Uncharacterized protein</fullName>
    </submittedName>
</protein>
<proteinExistence type="predicted"/>
<evidence type="ECO:0000313" key="1">
    <source>
        <dbReference type="EMBL" id="ACL96923.1"/>
    </source>
</evidence>
<dbReference type="OrthoDB" id="5702680at2"/>
<dbReference type="KEGG" id="ccs:CCNA_03458"/>
<sequence length="161" mass="18398">MALKGPRMPRRTEPLLAPLKLLAPALVPSWNFFDVIAPAPRVEYALLASPGDTSGTWRVFRPRPARVSLPEMLQRLVWNPRWNQNLFVMSCAERLAEDRTPEHSEAELFKRIAADLAAEPADPARPWLCFRLVFVHREGEVLTEEVMVQPAPRRLAEIDIR</sequence>
<organism evidence="1 2">
    <name type="scientific">Caulobacter vibrioides (strain NA1000 / CB15N)</name>
    <name type="common">Caulobacter crescentus</name>
    <dbReference type="NCBI Taxonomy" id="565050"/>
    <lineage>
        <taxon>Bacteria</taxon>
        <taxon>Pseudomonadati</taxon>
        <taxon>Pseudomonadota</taxon>
        <taxon>Alphaproteobacteria</taxon>
        <taxon>Caulobacterales</taxon>
        <taxon>Caulobacteraceae</taxon>
        <taxon>Caulobacter</taxon>
    </lineage>
</organism>
<dbReference type="HOGENOM" id="CLU_1776022_0_0_5"/>
<dbReference type="AlphaFoldDB" id="A0A0H3CD52"/>
<dbReference type="RefSeq" id="WP_015923257.1">
    <property type="nucleotide sequence ID" value="NC_011916.1"/>
</dbReference>
<dbReference type="EMBL" id="CP001340">
    <property type="protein sequence ID" value="ACL96923.1"/>
    <property type="molecule type" value="Genomic_DNA"/>
</dbReference>
<evidence type="ECO:0000313" key="2">
    <source>
        <dbReference type="Proteomes" id="UP000001364"/>
    </source>
</evidence>
<accession>A0A0H3CD52</accession>
<reference evidence="1 2" key="1">
    <citation type="journal article" date="2010" name="J. Bacteriol.">
        <title>The genetic basis of laboratory adaptation in Caulobacter crescentus.</title>
        <authorList>
            <person name="Marks M.E."/>
            <person name="Castro-Rojas C.M."/>
            <person name="Teiling C."/>
            <person name="Du L."/>
            <person name="Kapatral V."/>
            <person name="Walunas T.L."/>
            <person name="Crosson S."/>
        </authorList>
    </citation>
    <scope>NUCLEOTIDE SEQUENCE [LARGE SCALE GENOMIC DNA]</scope>
    <source>
        <strain evidence="2">NA1000 / CB15N</strain>
    </source>
</reference>
<keyword evidence="2" id="KW-1185">Reference proteome</keyword>
<dbReference type="GeneID" id="7332455"/>
<name>A0A0H3CD52_CAUVN</name>
<dbReference type="Proteomes" id="UP000001364">
    <property type="component" value="Chromosome"/>
</dbReference>
<dbReference type="PATRIC" id="fig|565050.3.peg.3371"/>
<gene>
    <name evidence="1" type="ordered locus">CCNA_03458</name>
</gene>